<organism evidence="7 8">
    <name type="scientific">Piromyces finnis</name>
    <dbReference type="NCBI Taxonomy" id="1754191"/>
    <lineage>
        <taxon>Eukaryota</taxon>
        <taxon>Fungi</taxon>
        <taxon>Fungi incertae sedis</taxon>
        <taxon>Chytridiomycota</taxon>
        <taxon>Chytridiomycota incertae sedis</taxon>
        <taxon>Neocallimastigomycetes</taxon>
        <taxon>Neocallimastigales</taxon>
        <taxon>Neocallimastigaceae</taxon>
        <taxon>Piromyces</taxon>
    </lineage>
</organism>
<keyword evidence="4" id="KW-1133">Transmembrane helix</keyword>
<evidence type="ECO:0000256" key="2">
    <source>
        <dbReference type="PROSITE-ProRule" id="PRU00192"/>
    </source>
</evidence>
<dbReference type="SUPFAM" id="SSF50044">
    <property type="entry name" value="SH3-domain"/>
    <property type="match status" value="1"/>
</dbReference>
<dbReference type="PROSITE" id="PS50002">
    <property type="entry name" value="SH3"/>
    <property type="match status" value="1"/>
</dbReference>
<feature type="transmembrane region" description="Helical" evidence="4">
    <location>
        <begin position="214"/>
        <end position="236"/>
    </location>
</feature>
<dbReference type="SMART" id="SM00326">
    <property type="entry name" value="SH3"/>
    <property type="match status" value="1"/>
</dbReference>
<keyword evidence="1 2" id="KW-0728">SH3 domain</keyword>
<evidence type="ECO:0000256" key="4">
    <source>
        <dbReference type="SAM" id="Phobius"/>
    </source>
</evidence>
<feature type="compositionally biased region" description="Polar residues" evidence="3">
    <location>
        <begin position="177"/>
        <end position="187"/>
    </location>
</feature>
<accession>A0A1Y1V2G8</accession>
<keyword evidence="4" id="KW-0812">Transmembrane</keyword>
<feature type="chain" id="PRO_5012575887" description="SH3 domain-containing protein" evidence="5">
    <location>
        <begin position="26"/>
        <end position="488"/>
    </location>
</feature>
<dbReference type="CDD" id="cd00174">
    <property type="entry name" value="SH3"/>
    <property type="match status" value="1"/>
</dbReference>
<dbReference type="PANTHER" id="PTHR14167">
    <property type="entry name" value="SH3 DOMAIN-CONTAINING"/>
    <property type="match status" value="1"/>
</dbReference>
<dbReference type="InterPro" id="IPR001452">
    <property type="entry name" value="SH3_domain"/>
</dbReference>
<dbReference type="Gene3D" id="2.30.30.40">
    <property type="entry name" value="SH3 Domains"/>
    <property type="match status" value="1"/>
</dbReference>
<keyword evidence="8" id="KW-1185">Reference proteome</keyword>
<dbReference type="STRING" id="1754191.A0A1Y1V2G8"/>
<proteinExistence type="predicted"/>
<reference evidence="7 8" key="1">
    <citation type="submission" date="2016-08" db="EMBL/GenBank/DDBJ databases">
        <title>Genomes of anaerobic fungi encode conserved fungal cellulosomes for biomass hydrolysis.</title>
        <authorList>
            <consortium name="DOE Joint Genome Institute"/>
            <person name="Haitjema C.H."/>
            <person name="Gilmore S.P."/>
            <person name="Henske J.K."/>
            <person name="Solomon K.V."/>
            <person name="De Groot R."/>
            <person name="Kuo A."/>
            <person name="Mondo S.J."/>
            <person name="Salamov A.A."/>
            <person name="Labutti K."/>
            <person name="Zhao Z."/>
            <person name="Chiniquy J."/>
            <person name="Barry K."/>
            <person name="Brewer H.M."/>
            <person name="Purvine S.O."/>
            <person name="Wright A.T."/>
            <person name="Boxma B."/>
            <person name="Van Alen T."/>
            <person name="Hackstein J.H."/>
            <person name="Baker S.E."/>
            <person name="Grigoriev I.V."/>
            <person name="O'Malley M.A."/>
        </authorList>
    </citation>
    <scope>NUCLEOTIDE SEQUENCE [LARGE SCALE GENOMIC DNA]</scope>
    <source>
        <strain evidence="8">finn</strain>
    </source>
</reference>
<evidence type="ECO:0000256" key="3">
    <source>
        <dbReference type="SAM" id="MobiDB-lite"/>
    </source>
</evidence>
<dbReference type="InterPro" id="IPR050384">
    <property type="entry name" value="Endophilin_SH3RF"/>
</dbReference>
<dbReference type="EMBL" id="MCFH01000041">
    <property type="protein sequence ID" value="ORX45146.1"/>
    <property type="molecule type" value="Genomic_DNA"/>
</dbReference>
<dbReference type="Pfam" id="PF14604">
    <property type="entry name" value="SH3_9"/>
    <property type="match status" value="1"/>
</dbReference>
<dbReference type="GO" id="GO:0005737">
    <property type="term" value="C:cytoplasm"/>
    <property type="evidence" value="ECO:0007669"/>
    <property type="project" value="TreeGrafter"/>
</dbReference>
<gene>
    <name evidence="7" type="ORF">BCR36DRAFT_414610</name>
</gene>
<evidence type="ECO:0000256" key="5">
    <source>
        <dbReference type="SAM" id="SignalP"/>
    </source>
</evidence>
<reference evidence="7 8" key="2">
    <citation type="submission" date="2016-08" db="EMBL/GenBank/DDBJ databases">
        <title>Pervasive Adenine N6-methylation of Active Genes in Fungi.</title>
        <authorList>
            <consortium name="DOE Joint Genome Institute"/>
            <person name="Mondo S.J."/>
            <person name="Dannebaum R.O."/>
            <person name="Kuo R.C."/>
            <person name="Labutti K."/>
            <person name="Haridas S."/>
            <person name="Kuo A."/>
            <person name="Salamov A."/>
            <person name="Ahrendt S.R."/>
            <person name="Lipzen A."/>
            <person name="Sullivan W."/>
            <person name="Andreopoulos W.B."/>
            <person name="Clum A."/>
            <person name="Lindquist E."/>
            <person name="Daum C."/>
            <person name="Ramamoorthy G.K."/>
            <person name="Gryganskyi A."/>
            <person name="Culley D."/>
            <person name="Magnuson J.K."/>
            <person name="James T.Y."/>
            <person name="O'Malley M.A."/>
            <person name="Stajich J.E."/>
            <person name="Spatafora J.W."/>
            <person name="Visel A."/>
            <person name="Grigoriev I.V."/>
        </authorList>
    </citation>
    <scope>NUCLEOTIDE SEQUENCE [LARGE SCALE GENOMIC DNA]</scope>
    <source>
        <strain evidence="8">finn</strain>
    </source>
</reference>
<dbReference type="OrthoDB" id="5595608at2759"/>
<keyword evidence="5" id="KW-0732">Signal</keyword>
<name>A0A1Y1V2G8_9FUNG</name>
<protein>
    <recommendedName>
        <fullName evidence="6">SH3 domain-containing protein</fullName>
    </recommendedName>
</protein>
<feature type="domain" description="SH3" evidence="6">
    <location>
        <begin position="366"/>
        <end position="427"/>
    </location>
</feature>
<feature type="signal peptide" evidence="5">
    <location>
        <begin position="1"/>
        <end position="25"/>
    </location>
</feature>
<dbReference type="PANTHER" id="PTHR14167:SF116">
    <property type="entry name" value="CAP, ISOFORM AC"/>
    <property type="match status" value="1"/>
</dbReference>
<comment type="caution">
    <text evidence="7">The sequence shown here is derived from an EMBL/GenBank/DDBJ whole genome shotgun (WGS) entry which is preliminary data.</text>
</comment>
<feature type="region of interest" description="Disordered" evidence="3">
    <location>
        <begin position="152"/>
        <end position="194"/>
    </location>
</feature>
<feature type="region of interest" description="Disordered" evidence="3">
    <location>
        <begin position="432"/>
        <end position="454"/>
    </location>
</feature>
<feature type="compositionally biased region" description="Polar residues" evidence="3">
    <location>
        <begin position="154"/>
        <end position="170"/>
    </location>
</feature>
<evidence type="ECO:0000313" key="7">
    <source>
        <dbReference type="EMBL" id="ORX45146.1"/>
    </source>
</evidence>
<dbReference type="InterPro" id="IPR036028">
    <property type="entry name" value="SH3-like_dom_sf"/>
</dbReference>
<evidence type="ECO:0000259" key="6">
    <source>
        <dbReference type="PROSITE" id="PS50002"/>
    </source>
</evidence>
<dbReference type="AlphaFoldDB" id="A0A1Y1V2G8"/>
<sequence>MAKITIIHIIQKVFILLLTLTFVQAEKTAFIQITNFNGGNSVTPGQSISFKFKIIHTPSPEDNSFDLVLKNDSNTVFAKLITVSSDDYQFNKDNEYKVENVIIPSVSDGKYKLYGYVGNDKVSESYSVSVKTAKITTKEAIITITTKSIEPVKTSATSQPSGTPKPSESINPEKSENTIITSNSTQPNISISGEYNNGNSNSSFNWKTFNWKSAIIVGSIILVILIIFGILLYCCIKDSKRKRDDSIYKLPPAVSEPHLVSSSSPIKAIPLQYKNNINNININENKFSSPIISPIVHSNSNYSDIYNQETQGLTQTTKVNNIATPANAYVRDTIYSNNSAYISHDSIAPEDDMSSPSPSYYFQVFKPHQVYRVLYDFEPSLADEMAIQAGDIVRTEETFEDGWAYGINMSTGKKGTFPMNCLEDDFATDADSRSAVSERSQSHNRRTSSLPNNQNSQIIQMMLDNNSNNNSQSFQKSYYTSQVNNMKV</sequence>
<evidence type="ECO:0000313" key="8">
    <source>
        <dbReference type="Proteomes" id="UP000193719"/>
    </source>
</evidence>
<dbReference type="Proteomes" id="UP000193719">
    <property type="component" value="Unassembled WGS sequence"/>
</dbReference>
<evidence type="ECO:0000256" key="1">
    <source>
        <dbReference type="ARBA" id="ARBA00022443"/>
    </source>
</evidence>
<keyword evidence="4" id="KW-0472">Membrane</keyword>